<name>A0ABY4W1U5_9PROT</name>
<accession>A0ABY4W1U5</accession>
<dbReference type="PANTHER" id="PTHR22911:SF137">
    <property type="entry name" value="SOLUTE CARRIER FAMILY 35 MEMBER G2-RELATED"/>
    <property type="match status" value="1"/>
</dbReference>
<evidence type="ECO:0000256" key="8">
    <source>
        <dbReference type="SAM" id="Phobius"/>
    </source>
</evidence>
<reference evidence="10" key="1">
    <citation type="submission" date="2022-06" db="EMBL/GenBank/DDBJ databases">
        <title>Sneathiella actinostolidae sp. nov., isolated from a sea anemonein the Western Pacific Ocean.</title>
        <authorList>
            <person name="Wei M.J."/>
        </authorList>
    </citation>
    <scope>NUCLEOTIDE SEQUENCE</scope>
    <source>
        <strain evidence="10">PHK-P5</strain>
    </source>
</reference>
<feature type="transmembrane region" description="Helical" evidence="8">
    <location>
        <begin position="58"/>
        <end position="82"/>
    </location>
</feature>
<feature type="transmembrane region" description="Helical" evidence="8">
    <location>
        <begin position="149"/>
        <end position="182"/>
    </location>
</feature>
<feature type="transmembrane region" description="Helical" evidence="8">
    <location>
        <begin position="194"/>
        <end position="214"/>
    </location>
</feature>
<keyword evidence="4" id="KW-1003">Cell membrane</keyword>
<comment type="subcellular location">
    <subcellularLocation>
        <location evidence="1">Cell membrane</location>
        <topology evidence="1">Multi-pass membrane protein</topology>
    </subcellularLocation>
</comment>
<protein>
    <submittedName>
        <fullName evidence="10">EamA family transporter RarD</fullName>
    </submittedName>
</protein>
<keyword evidence="11" id="KW-1185">Reference proteome</keyword>
<sequence>MTETSSSGKITSKPSLFTPEESRGLLSALGAFLIWGVAPVYFKWLSHVSPLEIISHRIVWSLIFVLFVVVATKNLTHFIAIFKDKQKLVIFCATTILIGLNWLTFIWAIANDRILEGSLGYYINPLVNILLGMLFLGERLNKWQTVSVSLAAVAVAIMTWQIGVLPWVSLILAISFGFYALLHKKVQVAAPVGLAVETTILFPFALGFVLYLTFTSTAGSSAEIENTGFSREAASLLLLIGTGVVTAMPLMLFSNAARYLKLTTIGVMQYLAPTMHMVIAIYIYNEPFDSSRLVAFGLIWIGLVIFSVDGYRNRKRMS</sequence>
<comment type="similarity">
    <text evidence="2">Belongs to the EamA transporter family.</text>
</comment>
<keyword evidence="5 8" id="KW-0812">Transmembrane</keyword>
<dbReference type="InterPro" id="IPR000620">
    <property type="entry name" value="EamA_dom"/>
</dbReference>
<evidence type="ECO:0000256" key="3">
    <source>
        <dbReference type="ARBA" id="ARBA00022448"/>
    </source>
</evidence>
<feature type="domain" description="EamA" evidence="9">
    <location>
        <begin position="170"/>
        <end position="307"/>
    </location>
</feature>
<feature type="transmembrane region" description="Helical" evidence="8">
    <location>
        <begin position="25"/>
        <end position="46"/>
    </location>
</feature>
<organism evidence="10 11">
    <name type="scientific">Sneathiella marina</name>
    <dbReference type="NCBI Taxonomy" id="2950108"/>
    <lineage>
        <taxon>Bacteria</taxon>
        <taxon>Pseudomonadati</taxon>
        <taxon>Pseudomonadota</taxon>
        <taxon>Alphaproteobacteria</taxon>
        <taxon>Sneathiellales</taxon>
        <taxon>Sneathiellaceae</taxon>
        <taxon>Sneathiella</taxon>
    </lineage>
</organism>
<keyword evidence="7 8" id="KW-0472">Membrane</keyword>
<evidence type="ECO:0000259" key="9">
    <source>
        <dbReference type="Pfam" id="PF00892"/>
    </source>
</evidence>
<feature type="transmembrane region" description="Helical" evidence="8">
    <location>
        <begin position="265"/>
        <end position="284"/>
    </location>
</feature>
<dbReference type="PANTHER" id="PTHR22911">
    <property type="entry name" value="ACYL-MALONYL CONDENSING ENZYME-RELATED"/>
    <property type="match status" value="1"/>
</dbReference>
<proteinExistence type="inferred from homology"/>
<dbReference type="SUPFAM" id="SSF103481">
    <property type="entry name" value="Multidrug resistance efflux transporter EmrE"/>
    <property type="match status" value="2"/>
</dbReference>
<dbReference type="InterPro" id="IPR004626">
    <property type="entry name" value="RarD"/>
</dbReference>
<keyword evidence="3" id="KW-0813">Transport</keyword>
<gene>
    <name evidence="10" type="primary">rarD</name>
    <name evidence="10" type="ORF">NBZ79_18470</name>
</gene>
<dbReference type="EMBL" id="CP098747">
    <property type="protein sequence ID" value="USG61145.1"/>
    <property type="molecule type" value="Genomic_DNA"/>
</dbReference>
<evidence type="ECO:0000256" key="5">
    <source>
        <dbReference type="ARBA" id="ARBA00022692"/>
    </source>
</evidence>
<dbReference type="RefSeq" id="WP_251934132.1">
    <property type="nucleotide sequence ID" value="NZ_CP098747.1"/>
</dbReference>
<dbReference type="Proteomes" id="UP001056291">
    <property type="component" value="Chromosome"/>
</dbReference>
<feature type="transmembrane region" description="Helical" evidence="8">
    <location>
        <begin position="290"/>
        <end position="308"/>
    </location>
</feature>
<feature type="transmembrane region" description="Helical" evidence="8">
    <location>
        <begin position="119"/>
        <end position="137"/>
    </location>
</feature>
<dbReference type="NCBIfam" id="TIGR00688">
    <property type="entry name" value="rarD"/>
    <property type="match status" value="1"/>
</dbReference>
<dbReference type="Pfam" id="PF00892">
    <property type="entry name" value="EamA"/>
    <property type="match status" value="2"/>
</dbReference>
<evidence type="ECO:0000256" key="4">
    <source>
        <dbReference type="ARBA" id="ARBA00022475"/>
    </source>
</evidence>
<evidence type="ECO:0000256" key="1">
    <source>
        <dbReference type="ARBA" id="ARBA00004651"/>
    </source>
</evidence>
<evidence type="ECO:0000313" key="10">
    <source>
        <dbReference type="EMBL" id="USG61145.1"/>
    </source>
</evidence>
<evidence type="ECO:0000256" key="6">
    <source>
        <dbReference type="ARBA" id="ARBA00022989"/>
    </source>
</evidence>
<evidence type="ECO:0000256" key="2">
    <source>
        <dbReference type="ARBA" id="ARBA00007362"/>
    </source>
</evidence>
<feature type="transmembrane region" description="Helical" evidence="8">
    <location>
        <begin position="88"/>
        <end position="110"/>
    </location>
</feature>
<evidence type="ECO:0000256" key="7">
    <source>
        <dbReference type="ARBA" id="ARBA00023136"/>
    </source>
</evidence>
<feature type="domain" description="EamA" evidence="9">
    <location>
        <begin position="23"/>
        <end position="159"/>
    </location>
</feature>
<keyword evidence="6 8" id="KW-1133">Transmembrane helix</keyword>
<evidence type="ECO:0000313" key="11">
    <source>
        <dbReference type="Proteomes" id="UP001056291"/>
    </source>
</evidence>
<dbReference type="InterPro" id="IPR037185">
    <property type="entry name" value="EmrE-like"/>
</dbReference>
<feature type="transmembrane region" description="Helical" evidence="8">
    <location>
        <begin position="234"/>
        <end position="253"/>
    </location>
</feature>